<dbReference type="RefSeq" id="WP_025295303.1">
    <property type="nucleotide sequence ID" value="NZ_CP006644.1"/>
</dbReference>
<feature type="transmembrane region" description="Helical" evidence="1">
    <location>
        <begin position="21"/>
        <end position="44"/>
    </location>
</feature>
<dbReference type="Gene3D" id="3.60.10.10">
    <property type="entry name" value="Endonuclease/exonuclease/phosphatase"/>
    <property type="match status" value="1"/>
</dbReference>
<keyword evidence="1" id="KW-0812">Transmembrane</keyword>
<dbReference type="Proteomes" id="UP000018851">
    <property type="component" value="Chromosome"/>
</dbReference>
<dbReference type="AlphaFoldDB" id="W0AJA4"/>
<dbReference type="eggNOG" id="COG3021">
    <property type="taxonomic scope" value="Bacteria"/>
</dbReference>
<dbReference type="HOGENOM" id="CLU_052333_0_1_5"/>
<keyword evidence="1" id="KW-0472">Membrane</keyword>
<evidence type="ECO:0000259" key="2">
    <source>
        <dbReference type="Pfam" id="PF03372"/>
    </source>
</evidence>
<evidence type="ECO:0000256" key="1">
    <source>
        <dbReference type="SAM" id="Phobius"/>
    </source>
</evidence>
<dbReference type="EMBL" id="CP006644">
    <property type="protein sequence ID" value="AHE57211.1"/>
    <property type="molecule type" value="Genomic_DNA"/>
</dbReference>
<organism evidence="3 4">
    <name type="scientific">Sphingomonas sanxanigenens DSM 19645 = NX02</name>
    <dbReference type="NCBI Taxonomy" id="1123269"/>
    <lineage>
        <taxon>Bacteria</taxon>
        <taxon>Pseudomonadati</taxon>
        <taxon>Pseudomonadota</taxon>
        <taxon>Alphaproteobacteria</taxon>
        <taxon>Sphingomonadales</taxon>
        <taxon>Sphingomonadaceae</taxon>
        <taxon>Sphingomonas</taxon>
    </lineage>
</organism>
<gene>
    <name evidence="3" type="ORF">NX02_28145</name>
</gene>
<feature type="transmembrane region" description="Helical" evidence="1">
    <location>
        <begin position="50"/>
        <end position="71"/>
    </location>
</feature>
<name>W0AJA4_9SPHN</name>
<feature type="transmembrane region" description="Helical" evidence="1">
    <location>
        <begin position="78"/>
        <end position="99"/>
    </location>
</feature>
<proteinExistence type="predicted"/>
<keyword evidence="4" id="KW-1185">Reference proteome</keyword>
<sequence>MSRTPHSARRRHDPAWRRFKPGLGHAVAAGVALLWLWYLLYLAFADGLPMFGLVNAGGYAWGVAALLLGAVAAVRRGWITAVAGLVLGVLILSHIYWPLPSAGSAGQRMRVVTASLKTANPLVERAARHLATLEPDILVVQEAADPAAFLATFRAVRPGWYGTILQNRLILSRWPVTTTRGDRDIFRARVDAPGGAFTVWNVRAPKDYRGVIGNRRYFLDLAQDIVATGSGIAAGDFNATPWNEGYAAIDQVMEEGLRRSSWAPGFTFPGPGRRSGIVGPVIAIDHIFASGEFTPLGGHVAPASDGADHLPVVVDYALPQQR</sequence>
<evidence type="ECO:0000313" key="4">
    <source>
        <dbReference type="Proteomes" id="UP000018851"/>
    </source>
</evidence>
<keyword evidence="1" id="KW-1133">Transmembrane helix</keyword>
<reference evidence="3 4" key="1">
    <citation type="submission" date="2013-07" db="EMBL/GenBank/DDBJ databases">
        <title>Completed genome of Sphingomonas sanxanigenens NX02.</title>
        <authorList>
            <person name="Ma T."/>
            <person name="Huang H."/>
            <person name="Wu M."/>
            <person name="Li X."/>
            <person name="Li G."/>
        </authorList>
    </citation>
    <scope>NUCLEOTIDE SEQUENCE [LARGE SCALE GENOMIC DNA]</scope>
    <source>
        <strain evidence="3 4">NX02</strain>
    </source>
</reference>
<dbReference type="PATRIC" id="fig|1123269.5.peg.5523"/>
<feature type="domain" description="Endonuclease/exonuclease/phosphatase" evidence="2">
    <location>
        <begin position="126"/>
        <end position="309"/>
    </location>
</feature>
<dbReference type="InterPro" id="IPR036691">
    <property type="entry name" value="Endo/exonu/phosph_ase_sf"/>
</dbReference>
<dbReference type="KEGG" id="ssan:NX02_28145"/>
<dbReference type="OrthoDB" id="3808618at2"/>
<evidence type="ECO:0000313" key="3">
    <source>
        <dbReference type="EMBL" id="AHE57211.1"/>
    </source>
</evidence>
<dbReference type="SUPFAM" id="SSF56219">
    <property type="entry name" value="DNase I-like"/>
    <property type="match status" value="1"/>
</dbReference>
<dbReference type="Pfam" id="PF03372">
    <property type="entry name" value="Exo_endo_phos"/>
    <property type="match status" value="1"/>
</dbReference>
<dbReference type="STRING" id="1123269.NX02_28145"/>
<accession>W0AJA4</accession>
<dbReference type="GO" id="GO:0003824">
    <property type="term" value="F:catalytic activity"/>
    <property type="evidence" value="ECO:0007669"/>
    <property type="project" value="InterPro"/>
</dbReference>
<protein>
    <recommendedName>
        <fullName evidence="2">Endonuclease/exonuclease/phosphatase domain-containing protein</fullName>
    </recommendedName>
</protein>
<dbReference type="InterPro" id="IPR005135">
    <property type="entry name" value="Endo/exonuclease/phosphatase"/>
</dbReference>